<comment type="subcellular location">
    <subcellularLocation>
        <location evidence="1 8">Cell membrane</location>
        <topology evidence="1 8">Multi-pass membrane protein</topology>
    </subcellularLocation>
</comment>
<reference evidence="10" key="1">
    <citation type="submission" date="2020-10" db="EMBL/GenBank/DDBJ databases">
        <authorList>
            <person name="Gilroy R."/>
        </authorList>
    </citation>
    <scope>NUCLEOTIDE SEQUENCE</scope>
    <source>
        <strain evidence="10">11167</strain>
    </source>
</reference>
<keyword evidence="6 8" id="KW-1133">Transmembrane helix</keyword>
<proteinExistence type="inferred from homology"/>
<feature type="transmembrane region" description="Helical" evidence="8">
    <location>
        <begin position="108"/>
        <end position="129"/>
    </location>
</feature>
<gene>
    <name evidence="10" type="ORF">IAC42_00485</name>
</gene>
<feature type="domain" description="ABC transmembrane type-1" evidence="9">
    <location>
        <begin position="73"/>
        <end position="264"/>
    </location>
</feature>
<evidence type="ECO:0000313" key="10">
    <source>
        <dbReference type="EMBL" id="MBO8442226.1"/>
    </source>
</evidence>
<keyword evidence="4" id="KW-1003">Cell membrane</keyword>
<name>A0A9D9E948_9SPIR</name>
<organism evidence="10 11">
    <name type="scientific">Candidatus Aphodenecus pullistercoris</name>
    <dbReference type="NCBI Taxonomy" id="2840669"/>
    <lineage>
        <taxon>Bacteria</taxon>
        <taxon>Pseudomonadati</taxon>
        <taxon>Spirochaetota</taxon>
        <taxon>Spirochaetia</taxon>
        <taxon>Spirochaetales</taxon>
        <taxon>Candidatus Aphodenecus</taxon>
    </lineage>
</organism>
<dbReference type="EMBL" id="JADIMU010000004">
    <property type="protein sequence ID" value="MBO8442226.1"/>
    <property type="molecule type" value="Genomic_DNA"/>
</dbReference>
<feature type="transmembrane region" description="Helical" evidence="8">
    <location>
        <begin position="12"/>
        <end position="35"/>
    </location>
</feature>
<dbReference type="Proteomes" id="UP000823633">
    <property type="component" value="Unassembled WGS sequence"/>
</dbReference>
<feature type="transmembrane region" description="Helical" evidence="8">
    <location>
        <begin position="245"/>
        <end position="264"/>
    </location>
</feature>
<evidence type="ECO:0000256" key="4">
    <source>
        <dbReference type="ARBA" id="ARBA00022475"/>
    </source>
</evidence>
<feature type="transmembrane region" description="Helical" evidence="8">
    <location>
        <begin position="185"/>
        <end position="210"/>
    </location>
</feature>
<sequence>MAEKRKTLATRWNWLKSIAAIAVSIFFFAPFYIILSLSFKARTDRTSYWLFPKEPTFDAYAYALDRGDIGLAICNTLIVTVFSVLLVLIFGAVAAYPMARHKTRINKFILSCFVGVMMVPPLSVLVPIYKELVSIGGINTYWGIILITVTYNLPMSVFMFTNFITGIPKELDEAALIDGCSQFMIFPRIILPNMVPVISSVLILTGVAIWNDYSFQLYVLQKPKLKTITLAISSFFTEGNSNMPAAAAAAVLSVLPVAIIYLCLQKYFIKGTMDSAIK</sequence>
<comment type="similarity">
    <text evidence="8">Belongs to the binding-protein-dependent transport system permease family.</text>
</comment>
<dbReference type="Pfam" id="PF00528">
    <property type="entry name" value="BPD_transp_1"/>
    <property type="match status" value="1"/>
</dbReference>
<dbReference type="GO" id="GO:0005886">
    <property type="term" value="C:plasma membrane"/>
    <property type="evidence" value="ECO:0007669"/>
    <property type="project" value="UniProtKB-SubCell"/>
</dbReference>
<comment type="caution">
    <text evidence="10">The sequence shown here is derived from an EMBL/GenBank/DDBJ whole genome shotgun (WGS) entry which is preliminary data.</text>
</comment>
<dbReference type="InterPro" id="IPR000515">
    <property type="entry name" value="MetI-like"/>
</dbReference>
<dbReference type="CDD" id="cd06261">
    <property type="entry name" value="TM_PBP2"/>
    <property type="match status" value="1"/>
</dbReference>
<dbReference type="PANTHER" id="PTHR43744">
    <property type="entry name" value="ABC TRANSPORTER PERMEASE PROTEIN MG189-RELATED-RELATED"/>
    <property type="match status" value="1"/>
</dbReference>
<keyword evidence="3 8" id="KW-0813">Transport</keyword>
<dbReference type="SUPFAM" id="SSF161098">
    <property type="entry name" value="MetI-like"/>
    <property type="match status" value="1"/>
</dbReference>
<protein>
    <recommendedName>
        <fullName evidence="2">sn-glycerol-3-phosphate transport system permease protein UgpE</fullName>
    </recommendedName>
</protein>
<feature type="transmembrane region" description="Helical" evidence="8">
    <location>
        <begin position="69"/>
        <end position="96"/>
    </location>
</feature>
<dbReference type="AlphaFoldDB" id="A0A9D9E948"/>
<evidence type="ECO:0000256" key="5">
    <source>
        <dbReference type="ARBA" id="ARBA00022692"/>
    </source>
</evidence>
<evidence type="ECO:0000256" key="3">
    <source>
        <dbReference type="ARBA" id="ARBA00022448"/>
    </source>
</evidence>
<evidence type="ECO:0000259" key="9">
    <source>
        <dbReference type="PROSITE" id="PS50928"/>
    </source>
</evidence>
<dbReference type="InterPro" id="IPR035906">
    <property type="entry name" value="MetI-like_sf"/>
</dbReference>
<dbReference type="GO" id="GO:0055085">
    <property type="term" value="P:transmembrane transport"/>
    <property type="evidence" value="ECO:0007669"/>
    <property type="project" value="InterPro"/>
</dbReference>
<evidence type="ECO:0000256" key="7">
    <source>
        <dbReference type="ARBA" id="ARBA00023136"/>
    </source>
</evidence>
<keyword evidence="7 8" id="KW-0472">Membrane</keyword>
<evidence type="ECO:0000256" key="2">
    <source>
        <dbReference type="ARBA" id="ARBA00020515"/>
    </source>
</evidence>
<evidence type="ECO:0000256" key="1">
    <source>
        <dbReference type="ARBA" id="ARBA00004651"/>
    </source>
</evidence>
<dbReference type="Gene3D" id="1.10.3720.10">
    <property type="entry name" value="MetI-like"/>
    <property type="match status" value="1"/>
</dbReference>
<dbReference type="PROSITE" id="PS50928">
    <property type="entry name" value="ABC_TM1"/>
    <property type="match status" value="1"/>
</dbReference>
<evidence type="ECO:0000313" key="11">
    <source>
        <dbReference type="Proteomes" id="UP000823633"/>
    </source>
</evidence>
<dbReference type="PANTHER" id="PTHR43744:SF8">
    <property type="entry name" value="SN-GLYCEROL-3-PHOSPHATE TRANSPORT SYSTEM PERMEASE PROTEIN UGPE"/>
    <property type="match status" value="1"/>
</dbReference>
<feature type="transmembrane region" description="Helical" evidence="8">
    <location>
        <begin position="141"/>
        <end position="164"/>
    </location>
</feature>
<evidence type="ECO:0000256" key="8">
    <source>
        <dbReference type="RuleBase" id="RU363032"/>
    </source>
</evidence>
<reference evidence="10" key="2">
    <citation type="journal article" date="2021" name="PeerJ">
        <title>Extensive microbial diversity within the chicken gut microbiome revealed by metagenomics and culture.</title>
        <authorList>
            <person name="Gilroy R."/>
            <person name="Ravi A."/>
            <person name="Getino M."/>
            <person name="Pursley I."/>
            <person name="Horton D.L."/>
            <person name="Alikhan N.F."/>
            <person name="Baker D."/>
            <person name="Gharbi K."/>
            <person name="Hall N."/>
            <person name="Watson M."/>
            <person name="Adriaenssens E.M."/>
            <person name="Foster-Nyarko E."/>
            <person name="Jarju S."/>
            <person name="Secka A."/>
            <person name="Antonio M."/>
            <person name="Oren A."/>
            <person name="Chaudhuri R.R."/>
            <person name="La Ragione R."/>
            <person name="Hildebrand F."/>
            <person name="Pallen M.J."/>
        </authorList>
    </citation>
    <scope>NUCLEOTIDE SEQUENCE</scope>
    <source>
        <strain evidence="10">11167</strain>
    </source>
</reference>
<accession>A0A9D9E948</accession>
<evidence type="ECO:0000256" key="6">
    <source>
        <dbReference type="ARBA" id="ARBA00022989"/>
    </source>
</evidence>
<keyword evidence="5 8" id="KW-0812">Transmembrane</keyword>